<gene>
    <name evidence="1" type="ORF">EXIGLDRAFT_698378</name>
</gene>
<dbReference type="Proteomes" id="UP000077266">
    <property type="component" value="Unassembled WGS sequence"/>
</dbReference>
<sequence>MAPTQFYCLNRRYMRALDGKIIIYEGGEQHAKLHFKEFTALLAEHDEAVSDIREFLDGGLCLSKDHMMYELIAGAVCKVLTPYPAQLSDILAHWRKIVTHPTRYGIPDGAKDEGMCIHAIDVSICEGLATLKALEDAAETCIPHYQRILVPIFTSEPCRCNICEPSIERRRWHWACAQKYHSTLPAPIFERMFAGLREDAEATRQ</sequence>
<proteinExistence type="predicted"/>
<accession>A0A165EB10</accession>
<keyword evidence="2" id="KW-1185">Reference proteome</keyword>
<dbReference type="AlphaFoldDB" id="A0A165EB10"/>
<evidence type="ECO:0000313" key="1">
    <source>
        <dbReference type="EMBL" id="KZV86494.1"/>
    </source>
</evidence>
<organism evidence="1 2">
    <name type="scientific">Exidia glandulosa HHB12029</name>
    <dbReference type="NCBI Taxonomy" id="1314781"/>
    <lineage>
        <taxon>Eukaryota</taxon>
        <taxon>Fungi</taxon>
        <taxon>Dikarya</taxon>
        <taxon>Basidiomycota</taxon>
        <taxon>Agaricomycotina</taxon>
        <taxon>Agaricomycetes</taxon>
        <taxon>Auriculariales</taxon>
        <taxon>Exidiaceae</taxon>
        <taxon>Exidia</taxon>
    </lineage>
</organism>
<protein>
    <submittedName>
        <fullName evidence="1">Uncharacterized protein</fullName>
    </submittedName>
</protein>
<reference evidence="1 2" key="1">
    <citation type="journal article" date="2016" name="Mol. Biol. Evol.">
        <title>Comparative Genomics of Early-Diverging Mushroom-Forming Fungi Provides Insights into the Origins of Lignocellulose Decay Capabilities.</title>
        <authorList>
            <person name="Nagy L.G."/>
            <person name="Riley R."/>
            <person name="Tritt A."/>
            <person name="Adam C."/>
            <person name="Daum C."/>
            <person name="Floudas D."/>
            <person name="Sun H."/>
            <person name="Yadav J.S."/>
            <person name="Pangilinan J."/>
            <person name="Larsson K.H."/>
            <person name="Matsuura K."/>
            <person name="Barry K."/>
            <person name="Labutti K."/>
            <person name="Kuo R."/>
            <person name="Ohm R.A."/>
            <person name="Bhattacharya S.S."/>
            <person name="Shirouzu T."/>
            <person name="Yoshinaga Y."/>
            <person name="Martin F.M."/>
            <person name="Grigoriev I.V."/>
            <person name="Hibbett D.S."/>
        </authorList>
    </citation>
    <scope>NUCLEOTIDE SEQUENCE [LARGE SCALE GENOMIC DNA]</scope>
    <source>
        <strain evidence="1 2">HHB12029</strain>
    </source>
</reference>
<name>A0A165EB10_EXIGL</name>
<evidence type="ECO:0000313" key="2">
    <source>
        <dbReference type="Proteomes" id="UP000077266"/>
    </source>
</evidence>
<dbReference type="EMBL" id="KV426153">
    <property type="protein sequence ID" value="KZV86494.1"/>
    <property type="molecule type" value="Genomic_DNA"/>
</dbReference>
<dbReference type="InParanoid" id="A0A165EB10"/>